<sequence length="105" mass="11301">MTTPISVRVEDLQRAHEDFVSAIGTSRKQLAEMESQISTLGVSWTGAAATAFNRSLQDWGQQFQNVIRQLEGMRGRLEEVGSKYGATSEVATQLATGAATKGLGI</sequence>
<evidence type="ECO:0000313" key="3">
    <source>
        <dbReference type="Proteomes" id="UP000198688"/>
    </source>
</evidence>
<evidence type="ECO:0000313" key="2">
    <source>
        <dbReference type="EMBL" id="SDT74632.1"/>
    </source>
</evidence>
<name>A0A1H2CWP3_9ACTN</name>
<dbReference type="AlphaFoldDB" id="A0A1H2CWP3"/>
<evidence type="ECO:0000256" key="1">
    <source>
        <dbReference type="RuleBase" id="RU362001"/>
    </source>
</evidence>
<dbReference type="STRING" id="113562.SAMN04489716_7042"/>
<dbReference type="OrthoDB" id="4554345at2"/>
<comment type="similarity">
    <text evidence="1">Belongs to the WXG100 family.</text>
</comment>
<dbReference type="Proteomes" id="UP000198688">
    <property type="component" value="Chromosome I"/>
</dbReference>
<reference evidence="2 3" key="1">
    <citation type="submission" date="2016-10" db="EMBL/GenBank/DDBJ databases">
        <authorList>
            <person name="de Groot N.N."/>
        </authorList>
    </citation>
    <scope>NUCLEOTIDE SEQUENCE [LARGE SCALE GENOMIC DNA]</scope>
    <source>
        <strain evidence="2 3">DSM 43941</strain>
    </source>
</reference>
<protein>
    <recommendedName>
        <fullName evidence="1">ESAT-6-like protein</fullName>
    </recommendedName>
</protein>
<gene>
    <name evidence="2" type="ORF">SAMN04489716_7042</name>
</gene>
<dbReference type="InterPro" id="IPR010310">
    <property type="entry name" value="T7SS_ESAT-6-like"/>
</dbReference>
<keyword evidence="3" id="KW-1185">Reference proteome</keyword>
<accession>A0A1H2CWP3</accession>
<dbReference type="InterPro" id="IPR036689">
    <property type="entry name" value="ESAT-6-like_sf"/>
</dbReference>
<dbReference type="EMBL" id="LT629758">
    <property type="protein sequence ID" value="SDT74632.1"/>
    <property type="molecule type" value="Genomic_DNA"/>
</dbReference>
<dbReference type="Pfam" id="PF06013">
    <property type="entry name" value="WXG100"/>
    <property type="match status" value="1"/>
</dbReference>
<dbReference type="SUPFAM" id="SSF140453">
    <property type="entry name" value="EsxAB dimer-like"/>
    <property type="match status" value="1"/>
</dbReference>
<dbReference type="Gene3D" id="1.10.287.1060">
    <property type="entry name" value="ESAT-6-like"/>
    <property type="match status" value="1"/>
</dbReference>
<proteinExistence type="inferred from homology"/>
<dbReference type="RefSeq" id="WP_157751930.1">
    <property type="nucleotide sequence ID" value="NZ_BOMJ01000057.1"/>
</dbReference>
<organism evidence="2 3">
    <name type="scientific">Actinoplanes derwentensis</name>
    <dbReference type="NCBI Taxonomy" id="113562"/>
    <lineage>
        <taxon>Bacteria</taxon>
        <taxon>Bacillati</taxon>
        <taxon>Actinomycetota</taxon>
        <taxon>Actinomycetes</taxon>
        <taxon>Micromonosporales</taxon>
        <taxon>Micromonosporaceae</taxon>
        <taxon>Actinoplanes</taxon>
    </lineage>
</organism>
<dbReference type="NCBIfam" id="TIGR03930">
    <property type="entry name" value="WXG100_ESAT6"/>
    <property type="match status" value="1"/>
</dbReference>